<dbReference type="GO" id="GO:0004473">
    <property type="term" value="F:malate dehydrogenase (decarboxylating) (NADP+) activity"/>
    <property type="evidence" value="ECO:0007669"/>
    <property type="project" value="UniProtKB-EC"/>
</dbReference>
<keyword evidence="14" id="KW-0521">NADP</keyword>
<dbReference type="InterPro" id="IPR045213">
    <property type="entry name" value="Malic_NAD-bd_bact_type"/>
</dbReference>
<dbReference type="Gene3D" id="3.40.50.10950">
    <property type="match status" value="1"/>
</dbReference>
<dbReference type="Gene3D" id="3.40.50.10750">
    <property type="entry name" value="Isocitrate/Isopropylmalate dehydrogenase-like"/>
    <property type="match status" value="1"/>
</dbReference>
<evidence type="ECO:0000256" key="3">
    <source>
        <dbReference type="ARBA" id="ARBA00007686"/>
    </source>
</evidence>
<feature type="binding site" evidence="14">
    <location>
        <position position="287"/>
    </location>
    <ligand>
        <name>a divalent metal cation</name>
        <dbReference type="ChEBI" id="CHEBI:60240"/>
    </ligand>
</feature>
<keyword evidence="5 13" id="KW-0479">Metal-binding</keyword>
<dbReference type="PIRSF" id="PIRSF036684">
    <property type="entry name" value="ME_PTA"/>
    <property type="match status" value="1"/>
</dbReference>
<dbReference type="Gene3D" id="3.40.50.720">
    <property type="entry name" value="NAD(P)-binding Rossmann-like Domain"/>
    <property type="match status" value="1"/>
</dbReference>
<dbReference type="FunFam" id="3.40.50.720:FF:000095">
    <property type="entry name" value="NADP-dependent malic enzyme"/>
    <property type="match status" value="1"/>
</dbReference>
<dbReference type="InterPro" id="IPR012301">
    <property type="entry name" value="Malic_N_dom"/>
</dbReference>
<feature type="binding site" evidence="13">
    <location>
        <position position="138"/>
    </location>
    <ligand>
        <name>a divalent metal cation</name>
        <dbReference type="ChEBI" id="CHEBI:60240"/>
    </ligand>
</feature>
<evidence type="ECO:0000259" key="15">
    <source>
        <dbReference type="SMART" id="SM00919"/>
    </source>
</evidence>
<dbReference type="SMART" id="SM01274">
    <property type="entry name" value="malic"/>
    <property type="match status" value="1"/>
</dbReference>
<dbReference type="PANTHER" id="PTHR43237">
    <property type="entry name" value="NADP-DEPENDENT MALIC ENZYME"/>
    <property type="match status" value="1"/>
</dbReference>
<dbReference type="RefSeq" id="WP_004700400.1">
    <property type="nucleotide sequence ID" value="NZ_LFZQ01000005.1"/>
</dbReference>
<dbReference type="GO" id="GO:0051287">
    <property type="term" value="F:NAD binding"/>
    <property type="evidence" value="ECO:0007669"/>
    <property type="project" value="InterPro"/>
</dbReference>
<comment type="cofactor">
    <cofactor evidence="1">
        <name>Mn(2+)</name>
        <dbReference type="ChEBI" id="CHEBI:29035"/>
    </cofactor>
</comment>
<evidence type="ECO:0000256" key="14">
    <source>
        <dbReference type="PIRSR" id="PIRSR036684-3"/>
    </source>
</evidence>
<evidence type="ECO:0000256" key="10">
    <source>
        <dbReference type="ARBA" id="ARBA00050924"/>
    </source>
</evidence>
<dbReference type="InterPro" id="IPR012188">
    <property type="entry name" value="ME_PTA"/>
</dbReference>
<feature type="binding site" evidence="14">
    <location>
        <begin position="77"/>
        <end position="84"/>
    </location>
    <ligand>
        <name>NADP(+)</name>
        <dbReference type="ChEBI" id="CHEBI:58349"/>
    </ligand>
</feature>
<dbReference type="SUPFAM" id="SSF53659">
    <property type="entry name" value="Isocitrate/Isopropylmalate dehydrogenase-like"/>
    <property type="match status" value="1"/>
</dbReference>
<dbReference type="AlphaFoldDB" id="A0A1V2UWU8"/>
<dbReference type="InterPro" id="IPR036291">
    <property type="entry name" value="NAD(P)-bd_dom_sf"/>
</dbReference>
<comment type="caution">
    <text evidence="17">The sequence shown here is derived from an EMBL/GenBank/DDBJ whole genome shotgun (WGS) entry which is preliminary data.</text>
</comment>
<accession>A0A1V2UWU8</accession>
<name>A0A1V2UWU8_9GAMM</name>
<dbReference type="PANTHER" id="PTHR43237:SF4">
    <property type="entry name" value="NADP-DEPENDENT MALIC ENZYME"/>
    <property type="match status" value="1"/>
</dbReference>
<dbReference type="EC" id="1.1.1.40" evidence="8"/>
<dbReference type="InterPro" id="IPR051674">
    <property type="entry name" value="Malate_Decarboxylase"/>
</dbReference>
<dbReference type="Pfam" id="PF00390">
    <property type="entry name" value="malic"/>
    <property type="match status" value="1"/>
</dbReference>
<dbReference type="SUPFAM" id="SSF51735">
    <property type="entry name" value="NAD(P)-binding Rossmann-fold domains"/>
    <property type="match status" value="1"/>
</dbReference>
<keyword evidence="18" id="KW-1185">Reference proteome</keyword>
<dbReference type="InterPro" id="IPR002505">
    <property type="entry name" value="PTA_PTB"/>
</dbReference>
<dbReference type="InterPro" id="IPR046346">
    <property type="entry name" value="Aminoacid_DH-like_N_sf"/>
</dbReference>
<keyword evidence="6 17" id="KW-0560">Oxidoreductase</keyword>
<evidence type="ECO:0000256" key="6">
    <source>
        <dbReference type="ARBA" id="ARBA00023002"/>
    </source>
</evidence>
<evidence type="ECO:0000259" key="16">
    <source>
        <dbReference type="SMART" id="SM01274"/>
    </source>
</evidence>
<dbReference type="Gene3D" id="3.40.50.10380">
    <property type="entry name" value="Malic enzyme, N-terminal domain"/>
    <property type="match status" value="1"/>
</dbReference>
<gene>
    <name evidence="17" type="ORF">AC058_11910</name>
</gene>
<dbReference type="GO" id="GO:0046872">
    <property type="term" value="F:metal ion binding"/>
    <property type="evidence" value="ECO:0007669"/>
    <property type="project" value="UniProtKB-KW"/>
</dbReference>
<dbReference type="Pfam" id="PF03949">
    <property type="entry name" value="Malic_M"/>
    <property type="match status" value="1"/>
</dbReference>
<evidence type="ECO:0000256" key="12">
    <source>
        <dbReference type="PIRSR" id="PIRSR036684-1"/>
    </source>
</evidence>
<evidence type="ECO:0000256" key="4">
    <source>
        <dbReference type="ARBA" id="ARBA00008756"/>
    </source>
</evidence>
<evidence type="ECO:0000256" key="13">
    <source>
        <dbReference type="PIRSR" id="PIRSR036684-2"/>
    </source>
</evidence>
<evidence type="ECO:0000256" key="5">
    <source>
        <dbReference type="ARBA" id="ARBA00022723"/>
    </source>
</evidence>
<dbReference type="Pfam" id="PF01515">
    <property type="entry name" value="PTA_PTB"/>
    <property type="match status" value="1"/>
</dbReference>
<dbReference type="GO" id="GO:0006108">
    <property type="term" value="P:malate metabolic process"/>
    <property type="evidence" value="ECO:0007669"/>
    <property type="project" value="InterPro"/>
</dbReference>
<comment type="catalytic activity">
    <reaction evidence="11">
        <text>oxaloacetate + H(+) = pyruvate + CO2</text>
        <dbReference type="Rhea" id="RHEA:15641"/>
        <dbReference type="ChEBI" id="CHEBI:15361"/>
        <dbReference type="ChEBI" id="CHEBI:15378"/>
        <dbReference type="ChEBI" id="CHEBI:16452"/>
        <dbReference type="ChEBI" id="CHEBI:16526"/>
        <dbReference type="EC" id="1.1.1.40"/>
    </reaction>
</comment>
<dbReference type="EMBL" id="LFZS01000007">
    <property type="protein sequence ID" value="ONN54458.1"/>
    <property type="molecule type" value="Genomic_DNA"/>
</dbReference>
<evidence type="ECO:0000313" key="18">
    <source>
        <dbReference type="Proteomes" id="UP000189376"/>
    </source>
</evidence>
<evidence type="ECO:0000256" key="7">
    <source>
        <dbReference type="ARBA" id="ARBA00023268"/>
    </source>
</evidence>
<feature type="binding site" evidence="14">
    <location>
        <position position="163"/>
    </location>
    <ligand>
        <name>a divalent metal cation</name>
        <dbReference type="ChEBI" id="CHEBI:60240"/>
    </ligand>
</feature>
<evidence type="ECO:0000256" key="11">
    <source>
        <dbReference type="ARBA" id="ARBA00051384"/>
    </source>
</evidence>
<feature type="domain" description="Malic enzyme N-terminal" evidence="16">
    <location>
        <begin position="19"/>
        <end position="152"/>
    </location>
</feature>
<protein>
    <recommendedName>
        <fullName evidence="9">NADP-dependent malic enzyme</fullName>
        <ecNumber evidence="8">1.1.1.40</ecNumber>
    </recommendedName>
</protein>
<dbReference type="InterPro" id="IPR012302">
    <property type="entry name" value="Malic_NAD-bd"/>
</dbReference>
<organism evidence="17 18">
    <name type="scientific">Acinetobacter genomosp. 33YU</name>
    <dbReference type="NCBI Taxonomy" id="1675530"/>
    <lineage>
        <taxon>Bacteria</taxon>
        <taxon>Pseudomonadati</taxon>
        <taxon>Pseudomonadota</taxon>
        <taxon>Gammaproteobacteria</taxon>
        <taxon>Moraxellales</taxon>
        <taxon>Moraxellaceae</taxon>
        <taxon>Acinetobacter</taxon>
    </lineage>
</organism>
<dbReference type="CDD" id="cd05311">
    <property type="entry name" value="NAD_bind_2_malic_enz"/>
    <property type="match status" value="1"/>
</dbReference>
<evidence type="ECO:0000256" key="8">
    <source>
        <dbReference type="ARBA" id="ARBA00038964"/>
    </source>
</evidence>
<sequence>MDDQSLKQAALNYHEYPNPGKISVTPSKQLVNQRDLALAYSPGVAAPCLEIERDPSAAAKYTARGNLVAVVSNGTAVLGLGNIGPLASKPVMEGKGVLFKKFAGVDVFDIEIAENDPDKIVDIVASLEPTFGGINLEDIKAPECFYIEKKLRERMKIPVFHDDQHGTSIIVGSALLNALQLVNKKIEEIKIVASGAGAAALSCLDLLCALGVNKENIIVADSRGLLTTSREGLDESKKRYVQDIKATQLHEVMAGADMFLGLSAAGILTKDMVKLMAENPIIFALANPDPEILPEHAHEVRPDVIMATGRSDYPNQVNNALCFPYIFRGALDVGATTINEDMKIACVHAIARMAHVEADAATYGEKSASFGRDYLIPRPLDQRLILEIAPAVAKAAMDSGVATRPIEDFAAYRQKLSEFVYNSAFLMKPIFAQAKTDPKRIAYAEGEDERVLRAVQIAVDEDLAKPILVGRTAVIEANIKKLGLRLQHGVNIEIVDQEQNPMYEEFWKDYYQTMQRKGITVEYAQREARRRSTLIASLLVKFGKADGMLCGTYSSYNIHLDFVRNVIGLKEGMNNFFTLNALMLEDRNLFIADTYVNTNPTAEQLAEMTILAAEEVRRFGITPRVALLSHSSFGSDQTDSSAQKMREVYRILSEQAPELEVEGEMHGDAALDESIRQFAFPGSRFKGSANLLIMPNLDAANISFNLLKATSGNNVTIGPILLGAAKPVHILTPTATTRRLINMTALTVAEIQQQEK</sequence>
<feature type="domain" description="Malic enzyme NAD-binding" evidence="15">
    <location>
        <begin position="164"/>
        <end position="397"/>
    </location>
</feature>
<evidence type="ECO:0000313" key="17">
    <source>
        <dbReference type="EMBL" id="ONN54458.1"/>
    </source>
</evidence>
<comment type="similarity">
    <text evidence="3">In the N-terminal section; belongs to the malic enzymes family.</text>
</comment>
<feature type="active site" description="Proton acceptor" evidence="12">
    <location>
        <position position="95"/>
    </location>
</feature>
<dbReference type="InterPro" id="IPR042113">
    <property type="entry name" value="P_AcTrfase_dom1"/>
</dbReference>
<dbReference type="FunFam" id="3.40.50.10380:FF:000003">
    <property type="entry name" value="NADP-dependent malic enzyme"/>
    <property type="match status" value="1"/>
</dbReference>
<dbReference type="InterPro" id="IPR042112">
    <property type="entry name" value="P_AcTrfase_dom2"/>
</dbReference>
<dbReference type="InterPro" id="IPR037062">
    <property type="entry name" value="Malic_N_dom_sf"/>
</dbReference>
<evidence type="ECO:0000256" key="1">
    <source>
        <dbReference type="ARBA" id="ARBA00001936"/>
    </source>
</evidence>
<dbReference type="GO" id="GO:0016746">
    <property type="term" value="F:acyltransferase activity"/>
    <property type="evidence" value="ECO:0007669"/>
    <property type="project" value="InterPro"/>
</dbReference>
<comment type="cofactor">
    <cofactor evidence="2">
        <name>Mg(2+)</name>
        <dbReference type="ChEBI" id="CHEBI:18420"/>
    </cofactor>
</comment>
<dbReference type="Proteomes" id="UP000189376">
    <property type="component" value="Unassembled WGS sequence"/>
</dbReference>
<dbReference type="SMART" id="SM00919">
    <property type="entry name" value="Malic_M"/>
    <property type="match status" value="1"/>
</dbReference>
<comment type="catalytic activity">
    <reaction evidence="10">
        <text>(S)-malate + NADP(+) = pyruvate + CO2 + NADPH</text>
        <dbReference type="Rhea" id="RHEA:18253"/>
        <dbReference type="ChEBI" id="CHEBI:15361"/>
        <dbReference type="ChEBI" id="CHEBI:15589"/>
        <dbReference type="ChEBI" id="CHEBI:16526"/>
        <dbReference type="ChEBI" id="CHEBI:57783"/>
        <dbReference type="ChEBI" id="CHEBI:58349"/>
        <dbReference type="EC" id="1.1.1.40"/>
    </reaction>
</comment>
<reference evidence="17 18" key="1">
    <citation type="submission" date="2015-07" db="EMBL/GenBank/DDBJ databases">
        <title>Acinetobacter yuneri, a novel member of Acinetobacter calcoaceticus-Acinetobacter baumannii complex isolated from clinical specimen.</title>
        <authorList>
            <person name="Yu Y."/>
        </authorList>
    </citation>
    <scope>NUCLEOTIDE SEQUENCE [LARGE SCALE GENOMIC DNA]</scope>
    <source>
        <strain evidence="17 18">A362</strain>
    </source>
</reference>
<evidence type="ECO:0000256" key="9">
    <source>
        <dbReference type="ARBA" id="ARBA00040273"/>
    </source>
</evidence>
<dbReference type="SUPFAM" id="SSF53223">
    <property type="entry name" value="Aminoacid dehydrogenase-like, N-terminal domain"/>
    <property type="match status" value="1"/>
</dbReference>
<evidence type="ECO:0000256" key="2">
    <source>
        <dbReference type="ARBA" id="ARBA00001946"/>
    </source>
</evidence>
<keyword evidence="7" id="KW-0511">Multifunctional enzyme</keyword>
<comment type="similarity">
    <text evidence="4">In the C-terminal section; belongs to the phosphate acetyltransferase and butyryltransferase family.</text>
</comment>
<proteinExistence type="inferred from homology"/>
<feature type="binding site" evidence="13">
    <location>
        <position position="137"/>
    </location>
    <ligand>
        <name>a divalent metal cation</name>
        <dbReference type="ChEBI" id="CHEBI:60240"/>
    </ligand>
</feature>